<dbReference type="AlphaFoldDB" id="A0A8H6FMQ9"/>
<sequence length="319" mass="36644">MAKSISQVGTSVLTVGREAERLHQSRVDVLECSEDQFPELAGRRLFMVKYSDNDITIQDVEIIRQALGRSLNSQAWSVVTDTDGNNTFYPRRFGPDELPPSRGEGHEDDRPPRDRQSSRGSYADEYDGRDWEWDFPEPQPHRSRRRNTYANDDDRGDEYEDDPAPPPPRGRRRHSYANEFDLGDGYEDDLEPSSHGSRRRHSYMSGYDRGNRYWGSPEPPRYGDPSRGTYARDYDHGSSYASSSNGRVRDWGDFEPARTYSYAFNRQGSDSYRDAPVPPWVTNHPSWANHPSQRRRLGARPGSSTICGLVRSFLNYTMT</sequence>
<dbReference type="EMBL" id="JACCJC010000057">
    <property type="protein sequence ID" value="KAF6231382.1"/>
    <property type="molecule type" value="Genomic_DNA"/>
</dbReference>
<gene>
    <name evidence="2" type="ORF">HO173_010342</name>
</gene>
<evidence type="ECO:0000313" key="3">
    <source>
        <dbReference type="Proteomes" id="UP000578531"/>
    </source>
</evidence>
<dbReference type="RefSeq" id="XP_037160814.1">
    <property type="nucleotide sequence ID" value="XM_037312228.1"/>
</dbReference>
<comment type="caution">
    <text evidence="2">The sequence shown here is derived from an EMBL/GenBank/DDBJ whole genome shotgun (WGS) entry which is preliminary data.</text>
</comment>
<organism evidence="2 3">
    <name type="scientific">Letharia columbiana</name>
    <dbReference type="NCBI Taxonomy" id="112416"/>
    <lineage>
        <taxon>Eukaryota</taxon>
        <taxon>Fungi</taxon>
        <taxon>Dikarya</taxon>
        <taxon>Ascomycota</taxon>
        <taxon>Pezizomycotina</taxon>
        <taxon>Lecanoromycetes</taxon>
        <taxon>OSLEUM clade</taxon>
        <taxon>Lecanoromycetidae</taxon>
        <taxon>Lecanorales</taxon>
        <taxon>Lecanorineae</taxon>
        <taxon>Parmeliaceae</taxon>
        <taxon>Letharia</taxon>
    </lineage>
</organism>
<name>A0A8H6FMQ9_9LECA</name>
<dbReference type="GeneID" id="59291989"/>
<feature type="compositionally biased region" description="Acidic residues" evidence="1">
    <location>
        <begin position="154"/>
        <end position="163"/>
    </location>
</feature>
<evidence type="ECO:0000313" key="2">
    <source>
        <dbReference type="EMBL" id="KAF6231382.1"/>
    </source>
</evidence>
<keyword evidence="3" id="KW-1185">Reference proteome</keyword>
<feature type="compositionally biased region" description="Basic and acidic residues" evidence="1">
    <location>
        <begin position="103"/>
        <end position="117"/>
    </location>
</feature>
<feature type="region of interest" description="Disordered" evidence="1">
    <location>
        <begin position="81"/>
        <end position="227"/>
    </location>
</feature>
<accession>A0A8H6FMQ9</accession>
<dbReference type="OrthoDB" id="10550569at2759"/>
<protein>
    <submittedName>
        <fullName evidence="2">Uncharacterized protein</fullName>
    </submittedName>
</protein>
<dbReference type="Proteomes" id="UP000578531">
    <property type="component" value="Unassembled WGS sequence"/>
</dbReference>
<evidence type="ECO:0000256" key="1">
    <source>
        <dbReference type="SAM" id="MobiDB-lite"/>
    </source>
</evidence>
<feature type="compositionally biased region" description="Acidic residues" evidence="1">
    <location>
        <begin position="181"/>
        <end position="191"/>
    </location>
</feature>
<reference evidence="2 3" key="1">
    <citation type="journal article" date="2020" name="Genomics">
        <title>Complete, high-quality genomes from long-read metagenomic sequencing of two wolf lichen thalli reveals enigmatic genome architecture.</title>
        <authorList>
            <person name="McKenzie S.K."/>
            <person name="Walston R.F."/>
            <person name="Allen J.L."/>
        </authorList>
    </citation>
    <scope>NUCLEOTIDE SEQUENCE [LARGE SCALE GENOMIC DNA]</scope>
    <source>
        <strain evidence="2">WasteWater2</strain>
    </source>
</reference>
<proteinExistence type="predicted"/>